<dbReference type="InterPro" id="IPR001584">
    <property type="entry name" value="Integrase_cat-core"/>
</dbReference>
<dbReference type="InterPro" id="IPR041588">
    <property type="entry name" value="Integrase_H2C2"/>
</dbReference>
<dbReference type="SUPFAM" id="SSF53098">
    <property type="entry name" value="Ribonuclease H-like"/>
    <property type="match status" value="2"/>
</dbReference>
<reference evidence="3" key="2">
    <citation type="submission" date="2025-08" db="UniProtKB">
        <authorList>
            <consortium name="RefSeq"/>
        </authorList>
    </citation>
    <scope>IDENTIFICATION</scope>
    <source>
        <tissue evidence="3">Whole plant</tissue>
    </source>
</reference>
<dbReference type="PANTHER" id="PTHR48475">
    <property type="entry name" value="RIBONUCLEASE H"/>
    <property type="match status" value="1"/>
</dbReference>
<dbReference type="InterPro" id="IPR012337">
    <property type="entry name" value="RNaseH-like_sf"/>
</dbReference>
<dbReference type="PROSITE" id="PS50994">
    <property type="entry name" value="INTEGRASE"/>
    <property type="match status" value="1"/>
</dbReference>
<organism evidence="2 3">
    <name type="scientific">Arachis duranensis</name>
    <name type="common">Wild peanut</name>
    <dbReference type="NCBI Taxonomy" id="130453"/>
    <lineage>
        <taxon>Eukaryota</taxon>
        <taxon>Viridiplantae</taxon>
        <taxon>Streptophyta</taxon>
        <taxon>Embryophyta</taxon>
        <taxon>Tracheophyta</taxon>
        <taxon>Spermatophyta</taxon>
        <taxon>Magnoliopsida</taxon>
        <taxon>eudicotyledons</taxon>
        <taxon>Gunneridae</taxon>
        <taxon>Pentapetalae</taxon>
        <taxon>rosids</taxon>
        <taxon>fabids</taxon>
        <taxon>Fabales</taxon>
        <taxon>Fabaceae</taxon>
        <taxon>Papilionoideae</taxon>
        <taxon>50 kb inversion clade</taxon>
        <taxon>dalbergioids sensu lato</taxon>
        <taxon>Dalbergieae</taxon>
        <taxon>Pterocarpus clade</taxon>
        <taxon>Arachis</taxon>
    </lineage>
</organism>
<keyword evidence="2" id="KW-1185">Reference proteome</keyword>
<reference evidence="2" key="1">
    <citation type="journal article" date="2016" name="Nat. Genet.">
        <title>The genome sequences of Arachis duranensis and Arachis ipaensis, the diploid ancestors of cultivated peanut.</title>
        <authorList>
            <person name="Bertioli D.J."/>
            <person name="Cannon S.B."/>
            <person name="Froenicke L."/>
            <person name="Huang G."/>
            <person name="Farmer A.D."/>
            <person name="Cannon E.K."/>
            <person name="Liu X."/>
            <person name="Gao D."/>
            <person name="Clevenger J."/>
            <person name="Dash S."/>
            <person name="Ren L."/>
            <person name="Moretzsohn M.C."/>
            <person name="Shirasawa K."/>
            <person name="Huang W."/>
            <person name="Vidigal B."/>
            <person name="Abernathy B."/>
            <person name="Chu Y."/>
            <person name="Niederhuth C.E."/>
            <person name="Umale P."/>
            <person name="Araujo A.C."/>
            <person name="Kozik A."/>
            <person name="Kim K.D."/>
            <person name="Burow M.D."/>
            <person name="Varshney R.K."/>
            <person name="Wang X."/>
            <person name="Zhang X."/>
            <person name="Barkley N."/>
            <person name="Guimaraes P.M."/>
            <person name="Isobe S."/>
            <person name="Guo B."/>
            <person name="Liao B."/>
            <person name="Stalker H.T."/>
            <person name="Schmitz R.J."/>
            <person name="Scheffler B.E."/>
            <person name="Leal-Bertioli S.C."/>
            <person name="Xun X."/>
            <person name="Jackson S.A."/>
            <person name="Michelmore R."/>
            <person name="Ozias-Akins P."/>
        </authorList>
    </citation>
    <scope>NUCLEOTIDE SEQUENCE [LARGE SCALE GENOMIC DNA]</scope>
    <source>
        <strain evidence="2">cv. V14167</strain>
    </source>
</reference>
<dbReference type="GO" id="GO:0015074">
    <property type="term" value="P:DNA integration"/>
    <property type="evidence" value="ECO:0007669"/>
    <property type="project" value="InterPro"/>
</dbReference>
<dbReference type="GO" id="GO:0003676">
    <property type="term" value="F:nucleic acid binding"/>
    <property type="evidence" value="ECO:0007669"/>
    <property type="project" value="InterPro"/>
</dbReference>
<dbReference type="Pfam" id="PF00665">
    <property type="entry name" value="rve"/>
    <property type="match status" value="1"/>
</dbReference>
<proteinExistence type="predicted"/>
<protein>
    <submittedName>
        <fullName evidence="3">Uncharacterized protein LOC107484944</fullName>
    </submittedName>
</protein>
<evidence type="ECO:0000259" key="1">
    <source>
        <dbReference type="PROSITE" id="PS50994"/>
    </source>
</evidence>
<dbReference type="RefSeq" id="XP_015960982.1">
    <property type="nucleotide sequence ID" value="XM_016105496.1"/>
</dbReference>
<dbReference type="Pfam" id="PF13456">
    <property type="entry name" value="RVT_3"/>
    <property type="match status" value="1"/>
</dbReference>
<accession>A0A6P4D1R3</accession>
<dbReference type="PANTHER" id="PTHR48475:SF2">
    <property type="entry name" value="RIBONUCLEASE H"/>
    <property type="match status" value="1"/>
</dbReference>
<name>A0A6P4D1R3_ARADU</name>
<dbReference type="AlphaFoldDB" id="A0A6P4D1R3"/>
<evidence type="ECO:0000313" key="2">
    <source>
        <dbReference type="Proteomes" id="UP000515211"/>
    </source>
</evidence>
<dbReference type="GO" id="GO:0004523">
    <property type="term" value="F:RNA-DNA hybrid ribonuclease activity"/>
    <property type="evidence" value="ECO:0007669"/>
    <property type="project" value="InterPro"/>
</dbReference>
<dbReference type="KEGG" id="adu:107484944"/>
<evidence type="ECO:0000313" key="3">
    <source>
        <dbReference type="RefSeq" id="XP_015960982.1"/>
    </source>
</evidence>
<dbReference type="InterPro" id="IPR036397">
    <property type="entry name" value="RNaseH_sf"/>
</dbReference>
<dbReference type="Pfam" id="PF17921">
    <property type="entry name" value="Integrase_H2C2"/>
    <property type="match status" value="1"/>
</dbReference>
<dbReference type="GeneID" id="107484944"/>
<gene>
    <name evidence="3" type="primary">LOC107484944</name>
</gene>
<feature type="domain" description="Integrase catalytic" evidence="1">
    <location>
        <begin position="249"/>
        <end position="385"/>
    </location>
</feature>
<dbReference type="OrthoDB" id="1432469at2759"/>
<dbReference type="Proteomes" id="UP000515211">
    <property type="component" value="Chromosome 4"/>
</dbReference>
<dbReference type="Gene3D" id="1.10.340.70">
    <property type="match status" value="1"/>
</dbReference>
<dbReference type="Gene3D" id="3.30.420.10">
    <property type="entry name" value="Ribonuclease H-like superfamily/Ribonuclease H"/>
    <property type="match status" value="2"/>
</dbReference>
<dbReference type="InterPro" id="IPR002156">
    <property type="entry name" value="RNaseH_domain"/>
</dbReference>
<sequence length="385" mass="44310">MRKFEFPASNNQAEYETLVATLKLAKKVGVEKLIVFNDSQVITSQIKGTDERAEIGELEQKSDSETEKALQMLFKSDLPVITFYMGSKYVFHRTMMNHQLEIMSLRQLIRDFVGDFLKHQFSRFSGWMTPIGNYLKFDVLSENEKKARRLIKEAYNYILVHNFLYKRGISTPLLKFVPASNTKEVLEDIHNGICGNHLGVQSLANKVMQAGFLLPSLQKEAAEFVEKCPPCQKHANFHVAPPEELISVISTWPFAKWSLDLLRQFSQAPGQVKYFIMGIDYFTKWIETEPLATITAQRSQKFLYKNIFTRFGVPHSITTNNGIQFTDLTFRNLVADLKIKHQFTLVEHPQGNRQVEVANKVILAEFKRQLQEAKAAWVNELPQVL</sequence>